<dbReference type="PATRIC" id="fig|33036.3.peg.1380"/>
<evidence type="ECO:0000313" key="2">
    <source>
        <dbReference type="Proteomes" id="UP000070383"/>
    </source>
</evidence>
<dbReference type="OrthoDB" id="1655904at2"/>
<sequence length="117" mass="13369">MICDLAETYGIYDYKQLPLYKVAVFCKGLRNNSRVKMKISGQNFSDETMLLAGILDANNWLVWSKSKDGQKNKNKPKPVLKHMYSDNSKQNNCIKFSSGKEFENERKKAIEAIKKGG</sequence>
<evidence type="ECO:0008006" key="3">
    <source>
        <dbReference type="Google" id="ProtNLM"/>
    </source>
</evidence>
<protein>
    <recommendedName>
        <fullName evidence="3">Phage protein</fullName>
    </recommendedName>
</protein>
<comment type="caution">
    <text evidence="1">The sequence shown here is derived from an EMBL/GenBank/DDBJ whole genome shotgun (WGS) entry which is preliminary data.</text>
</comment>
<name>A0A133KDC4_9FIRM</name>
<dbReference type="InterPro" id="IPR035286">
    <property type="entry name" value="DUF5361"/>
</dbReference>
<dbReference type="Proteomes" id="UP000070383">
    <property type="component" value="Unassembled WGS sequence"/>
</dbReference>
<keyword evidence="2" id="KW-1185">Reference proteome</keyword>
<dbReference type="Pfam" id="PF17318">
    <property type="entry name" value="DUF5361"/>
    <property type="match status" value="1"/>
</dbReference>
<dbReference type="STRING" id="33036.HMPREF3200_01393"/>
<dbReference type="RefSeq" id="WP_082743114.1">
    <property type="nucleotide sequence ID" value="NZ_KQ955281.1"/>
</dbReference>
<reference evidence="2" key="1">
    <citation type="submission" date="2016-01" db="EMBL/GenBank/DDBJ databases">
        <authorList>
            <person name="Mitreva M."/>
            <person name="Pepin K.H."/>
            <person name="Mihindukulasuriya K.A."/>
            <person name="Fulton R."/>
            <person name="Fronick C."/>
            <person name="O'Laughlin M."/>
            <person name="Miner T."/>
            <person name="Herter B."/>
            <person name="Rosa B.A."/>
            <person name="Cordes M."/>
            <person name="Tomlinson C."/>
            <person name="Wollam A."/>
            <person name="Palsikar V.B."/>
            <person name="Mardis E.R."/>
            <person name="Wilson R.K."/>
        </authorList>
    </citation>
    <scope>NUCLEOTIDE SEQUENCE [LARGE SCALE GENOMIC DNA]</scope>
    <source>
        <strain evidence="2">MJR8151</strain>
    </source>
</reference>
<proteinExistence type="predicted"/>
<dbReference type="AlphaFoldDB" id="A0A133KDC4"/>
<organism evidence="1 2">
    <name type="scientific">Anaerococcus tetradius</name>
    <dbReference type="NCBI Taxonomy" id="33036"/>
    <lineage>
        <taxon>Bacteria</taxon>
        <taxon>Bacillati</taxon>
        <taxon>Bacillota</taxon>
        <taxon>Tissierellia</taxon>
        <taxon>Tissierellales</taxon>
        <taxon>Peptoniphilaceae</taxon>
        <taxon>Anaerococcus</taxon>
    </lineage>
</organism>
<gene>
    <name evidence="1" type="ORF">HMPREF3200_01393</name>
</gene>
<dbReference type="EMBL" id="LRPM01000048">
    <property type="protein sequence ID" value="KWZ77572.1"/>
    <property type="molecule type" value="Genomic_DNA"/>
</dbReference>
<accession>A0A133KDC4</accession>
<evidence type="ECO:0000313" key="1">
    <source>
        <dbReference type="EMBL" id="KWZ77572.1"/>
    </source>
</evidence>